<reference evidence="8 9" key="1">
    <citation type="submission" date="2019-03" db="EMBL/GenBank/DDBJ databases">
        <title>Genomic Encyclopedia of Type Strains, Phase III (KMG-III): the genomes of soil and plant-associated and newly described type strains.</title>
        <authorList>
            <person name="Whitman W."/>
        </authorList>
    </citation>
    <scope>NUCLEOTIDE SEQUENCE [LARGE SCALE GENOMIC DNA]</scope>
    <source>
        <strain evidence="8 9">DSM 27373</strain>
    </source>
</reference>
<accession>A0A4R7G0A8</accession>
<name>A0A4R7G0A8_9MICC</name>
<evidence type="ECO:0000256" key="1">
    <source>
        <dbReference type="ARBA" id="ARBA00001947"/>
    </source>
</evidence>
<dbReference type="Pfam" id="PF00107">
    <property type="entry name" value="ADH_zinc_N"/>
    <property type="match status" value="1"/>
</dbReference>
<dbReference type="Gene3D" id="3.90.180.10">
    <property type="entry name" value="Medium-chain alcohol dehydrogenases, catalytic domain"/>
    <property type="match status" value="1"/>
</dbReference>
<feature type="domain" description="Alcohol dehydrogenase-like N-terminal" evidence="7">
    <location>
        <begin position="6"/>
        <end position="119"/>
    </location>
</feature>
<keyword evidence="5" id="KW-0560">Oxidoreductase</keyword>
<dbReference type="PANTHER" id="PTHR43161">
    <property type="entry name" value="SORBITOL DEHYDROGENASE"/>
    <property type="match status" value="1"/>
</dbReference>
<evidence type="ECO:0000256" key="2">
    <source>
        <dbReference type="ARBA" id="ARBA00008072"/>
    </source>
</evidence>
<dbReference type="GO" id="GO:0016491">
    <property type="term" value="F:oxidoreductase activity"/>
    <property type="evidence" value="ECO:0007669"/>
    <property type="project" value="UniProtKB-KW"/>
</dbReference>
<dbReference type="InterPro" id="IPR013154">
    <property type="entry name" value="ADH-like_N"/>
</dbReference>
<dbReference type="EMBL" id="SOAN01000007">
    <property type="protein sequence ID" value="TDS84629.1"/>
    <property type="molecule type" value="Genomic_DNA"/>
</dbReference>
<evidence type="ECO:0000259" key="7">
    <source>
        <dbReference type="Pfam" id="PF08240"/>
    </source>
</evidence>
<dbReference type="Gene3D" id="3.40.50.720">
    <property type="entry name" value="NAD(P)-binding Rossmann-like Domain"/>
    <property type="match status" value="1"/>
</dbReference>
<organism evidence="8 9">
    <name type="scientific">Nesterenkonia aurantiaca</name>
    <dbReference type="NCBI Taxonomy" id="1436010"/>
    <lineage>
        <taxon>Bacteria</taxon>
        <taxon>Bacillati</taxon>
        <taxon>Actinomycetota</taxon>
        <taxon>Actinomycetes</taxon>
        <taxon>Micrococcales</taxon>
        <taxon>Micrococcaceae</taxon>
        <taxon>Nesterenkonia</taxon>
    </lineage>
</organism>
<evidence type="ECO:0000259" key="6">
    <source>
        <dbReference type="Pfam" id="PF00107"/>
    </source>
</evidence>
<feature type="domain" description="Alcohol dehydrogenase-like C-terminal" evidence="6">
    <location>
        <begin position="162"/>
        <end position="283"/>
    </location>
</feature>
<dbReference type="PANTHER" id="PTHR43161:SF9">
    <property type="entry name" value="SORBITOL DEHYDROGENASE"/>
    <property type="match status" value="1"/>
</dbReference>
<dbReference type="Pfam" id="PF08240">
    <property type="entry name" value="ADH_N"/>
    <property type="match status" value="1"/>
</dbReference>
<protein>
    <submittedName>
        <fullName evidence="8">L-idonate 5-dehydrogenase</fullName>
    </submittedName>
</protein>
<evidence type="ECO:0000256" key="5">
    <source>
        <dbReference type="ARBA" id="ARBA00023002"/>
    </source>
</evidence>
<keyword evidence="3" id="KW-0479">Metal-binding</keyword>
<evidence type="ECO:0000313" key="8">
    <source>
        <dbReference type="EMBL" id="TDS84629.1"/>
    </source>
</evidence>
<evidence type="ECO:0000256" key="3">
    <source>
        <dbReference type="ARBA" id="ARBA00022723"/>
    </source>
</evidence>
<dbReference type="Proteomes" id="UP000294506">
    <property type="component" value="Unassembled WGS sequence"/>
</dbReference>
<dbReference type="InterPro" id="IPR011032">
    <property type="entry name" value="GroES-like_sf"/>
</dbReference>
<comment type="caution">
    <text evidence="8">The sequence shown here is derived from an EMBL/GenBank/DDBJ whole genome shotgun (WGS) entry which is preliminary data.</text>
</comment>
<evidence type="ECO:0000256" key="4">
    <source>
        <dbReference type="ARBA" id="ARBA00022833"/>
    </source>
</evidence>
<dbReference type="SUPFAM" id="SSF50129">
    <property type="entry name" value="GroES-like"/>
    <property type="match status" value="1"/>
</dbReference>
<dbReference type="InterPro" id="IPR036291">
    <property type="entry name" value="NAD(P)-bd_dom_sf"/>
</dbReference>
<comment type="similarity">
    <text evidence="2">Belongs to the zinc-containing alcohol dehydrogenase family.</text>
</comment>
<dbReference type="GO" id="GO:0046872">
    <property type="term" value="F:metal ion binding"/>
    <property type="evidence" value="ECO:0007669"/>
    <property type="project" value="UniProtKB-KW"/>
</dbReference>
<proteinExistence type="inferred from homology"/>
<keyword evidence="9" id="KW-1185">Reference proteome</keyword>
<dbReference type="AlphaFoldDB" id="A0A4R7G0A8"/>
<keyword evidence="4" id="KW-0862">Zinc</keyword>
<sequence length="327" mass="34405">MPELHEQQVLIRVDYVGICGSDLHYYRDGANGDFRIREPLIPGHEMSGAVAFDPSGGLAVGTPVTVHPARWGRPTEGLEKAPHLRPGGSYLGSASTWPHTQGALAEFIAVDRAMVRALPTELPIRRAVLAEPLAVALHAIEQARSVGAVVESARILVSGVGPIGLLTVAALHAAGAAHITVTDVVPEALERAAEQGAAVCLDVSKRSVPENSFDVVFECSGVEAAIDASVSRALRPGGVHVQVGMVSPDSRPVGLSRVISGEIRLVGAFRFIDEIDAAIRLLESRPEIEKVITHELDPEDPATLFDTASNPRLSGKVIVALPTAAAS</sequence>
<dbReference type="SUPFAM" id="SSF51735">
    <property type="entry name" value="NAD(P)-binding Rossmann-fold domains"/>
    <property type="match status" value="1"/>
</dbReference>
<gene>
    <name evidence="8" type="ORF">EV640_10725</name>
</gene>
<dbReference type="InterPro" id="IPR013149">
    <property type="entry name" value="ADH-like_C"/>
</dbReference>
<comment type="cofactor">
    <cofactor evidence="1">
        <name>Zn(2+)</name>
        <dbReference type="ChEBI" id="CHEBI:29105"/>
    </cofactor>
</comment>
<evidence type="ECO:0000313" key="9">
    <source>
        <dbReference type="Proteomes" id="UP000294506"/>
    </source>
</evidence>